<proteinExistence type="predicted"/>
<dbReference type="GO" id="GO:0016747">
    <property type="term" value="F:acyltransferase activity, transferring groups other than amino-acyl groups"/>
    <property type="evidence" value="ECO:0007669"/>
    <property type="project" value="InterPro"/>
</dbReference>
<dbReference type="RefSeq" id="WP_123823504.1">
    <property type="nucleotide sequence ID" value="NZ_RKMF01000001.1"/>
</dbReference>
<dbReference type="Pfam" id="PF13302">
    <property type="entry name" value="Acetyltransf_3"/>
    <property type="match status" value="1"/>
</dbReference>
<dbReference type="InterPro" id="IPR051531">
    <property type="entry name" value="N-acetyltransferase"/>
</dbReference>
<dbReference type="OrthoDB" id="3533156at2"/>
<feature type="domain" description="N-acetyltransferase" evidence="1">
    <location>
        <begin position="17"/>
        <end position="185"/>
    </location>
</feature>
<evidence type="ECO:0000313" key="2">
    <source>
        <dbReference type="EMBL" id="ROZ65615.1"/>
    </source>
</evidence>
<dbReference type="Proteomes" id="UP000270616">
    <property type="component" value="Unassembled WGS sequence"/>
</dbReference>
<accession>A0A3N4A7M4</accession>
<evidence type="ECO:0000313" key="3">
    <source>
        <dbReference type="Proteomes" id="UP000270616"/>
    </source>
</evidence>
<reference evidence="2 3" key="1">
    <citation type="submission" date="2018-10" db="EMBL/GenBank/DDBJ databases">
        <title>Kocuria sp. M5W7-7, whole genome shotgun sequence.</title>
        <authorList>
            <person name="Tuo L."/>
        </authorList>
    </citation>
    <scope>NUCLEOTIDE SEQUENCE [LARGE SCALE GENOMIC DNA]</scope>
    <source>
        <strain evidence="2 3">M5W7-7</strain>
    </source>
</reference>
<organism evidence="2 3">
    <name type="scientific">Kocuria soli</name>
    <dbReference type="NCBI Taxonomy" id="2485125"/>
    <lineage>
        <taxon>Bacteria</taxon>
        <taxon>Bacillati</taxon>
        <taxon>Actinomycetota</taxon>
        <taxon>Actinomycetes</taxon>
        <taxon>Micrococcales</taxon>
        <taxon>Micrococcaceae</taxon>
        <taxon>Kocuria</taxon>
    </lineage>
</organism>
<protein>
    <submittedName>
        <fullName evidence="2">N-acetyltransferase</fullName>
    </submittedName>
</protein>
<dbReference type="PROSITE" id="PS51186">
    <property type="entry name" value="GNAT"/>
    <property type="match status" value="1"/>
</dbReference>
<dbReference type="Gene3D" id="3.40.630.30">
    <property type="match status" value="1"/>
</dbReference>
<dbReference type="PANTHER" id="PTHR43792">
    <property type="entry name" value="GNAT FAMILY, PUTATIVE (AFU_ORTHOLOGUE AFUA_3G00765)-RELATED-RELATED"/>
    <property type="match status" value="1"/>
</dbReference>
<comment type="caution">
    <text evidence="2">The sequence shown here is derived from an EMBL/GenBank/DDBJ whole genome shotgun (WGS) entry which is preliminary data.</text>
</comment>
<keyword evidence="2" id="KW-0808">Transferase</keyword>
<dbReference type="InterPro" id="IPR016181">
    <property type="entry name" value="Acyl_CoA_acyltransferase"/>
</dbReference>
<name>A0A3N4A7M4_9MICC</name>
<dbReference type="PANTHER" id="PTHR43792:SF1">
    <property type="entry name" value="N-ACETYLTRANSFERASE DOMAIN-CONTAINING PROTEIN"/>
    <property type="match status" value="1"/>
</dbReference>
<dbReference type="InterPro" id="IPR000182">
    <property type="entry name" value="GNAT_dom"/>
</dbReference>
<dbReference type="AlphaFoldDB" id="A0A3N4A7M4"/>
<dbReference type="EMBL" id="RKMF01000001">
    <property type="protein sequence ID" value="ROZ65615.1"/>
    <property type="molecule type" value="Genomic_DNA"/>
</dbReference>
<evidence type="ECO:0000259" key="1">
    <source>
        <dbReference type="PROSITE" id="PS51186"/>
    </source>
</evidence>
<keyword evidence="3" id="KW-1185">Reference proteome</keyword>
<dbReference type="SUPFAM" id="SSF55729">
    <property type="entry name" value="Acyl-CoA N-acyltransferases (Nat)"/>
    <property type="match status" value="1"/>
</dbReference>
<gene>
    <name evidence="2" type="ORF">EDL96_00490</name>
</gene>
<sequence>MADHTDDGRWTVTTERLLLRPGQVADLGFLEDLYSREAVTRWIGEDAPLPPHAVRTRLERWATCEGPLTGIRLAVLAQEPPRPVGVVLLKDTPASDTGEGSGDIEIGWHFHPDAWGHGYATEAAVAMLNHAARLGLERIIAVTDVGNTPSQAVCRRLGMEHRGTTEKYYGHTTELFTLDLVQWAEAQADG</sequence>